<proteinExistence type="predicted"/>
<reference evidence="3" key="1">
    <citation type="submission" date="2022-11" db="UniProtKB">
        <authorList>
            <consortium name="WormBaseParasite"/>
        </authorList>
    </citation>
    <scope>IDENTIFICATION</scope>
</reference>
<keyword evidence="2" id="KW-1185">Reference proteome</keyword>
<feature type="region of interest" description="Disordered" evidence="1">
    <location>
        <begin position="336"/>
        <end position="368"/>
    </location>
</feature>
<feature type="compositionally biased region" description="Polar residues" evidence="1">
    <location>
        <begin position="295"/>
        <end position="307"/>
    </location>
</feature>
<feature type="compositionally biased region" description="Basic and acidic residues" evidence="1">
    <location>
        <begin position="207"/>
        <end position="216"/>
    </location>
</feature>
<dbReference type="Proteomes" id="UP000887572">
    <property type="component" value="Unplaced"/>
</dbReference>
<feature type="region of interest" description="Disordered" evidence="1">
    <location>
        <begin position="285"/>
        <end position="307"/>
    </location>
</feature>
<evidence type="ECO:0000313" key="3">
    <source>
        <dbReference type="WBParaSite" id="Gr19_v10_g17780.t1"/>
    </source>
</evidence>
<organism evidence="2 3">
    <name type="scientific">Globodera rostochiensis</name>
    <name type="common">Golden nematode worm</name>
    <name type="synonym">Heterodera rostochiensis</name>
    <dbReference type="NCBI Taxonomy" id="31243"/>
    <lineage>
        <taxon>Eukaryota</taxon>
        <taxon>Metazoa</taxon>
        <taxon>Ecdysozoa</taxon>
        <taxon>Nematoda</taxon>
        <taxon>Chromadorea</taxon>
        <taxon>Rhabditida</taxon>
        <taxon>Tylenchina</taxon>
        <taxon>Tylenchomorpha</taxon>
        <taxon>Tylenchoidea</taxon>
        <taxon>Heteroderidae</taxon>
        <taxon>Heteroderinae</taxon>
        <taxon>Globodera</taxon>
    </lineage>
</organism>
<dbReference type="AlphaFoldDB" id="A0A914HLN4"/>
<dbReference type="WBParaSite" id="Gr19_v10_g17780.t1">
    <property type="protein sequence ID" value="Gr19_v10_g17780.t1"/>
    <property type="gene ID" value="Gr19_v10_g17780"/>
</dbReference>
<feature type="region of interest" description="Disordered" evidence="1">
    <location>
        <begin position="207"/>
        <end position="236"/>
    </location>
</feature>
<name>A0A914HLN4_GLORO</name>
<accession>A0A914HLN4</accession>
<feature type="compositionally biased region" description="Low complexity" evidence="1">
    <location>
        <begin position="406"/>
        <end position="418"/>
    </location>
</feature>
<protein>
    <submittedName>
        <fullName evidence="3">Uncharacterized protein</fullName>
    </submittedName>
</protein>
<evidence type="ECO:0000313" key="2">
    <source>
        <dbReference type="Proteomes" id="UP000887572"/>
    </source>
</evidence>
<feature type="region of interest" description="Disordered" evidence="1">
    <location>
        <begin position="406"/>
        <end position="432"/>
    </location>
</feature>
<evidence type="ECO:0000256" key="1">
    <source>
        <dbReference type="SAM" id="MobiDB-lite"/>
    </source>
</evidence>
<sequence>MNYLAKHFFDYQSYINLPHHALQMHKTPPSQAGTDPAAAWAPKDLHVAGKNQAAPAARANRTFHGDQRTGSHRHGRPSKLEFRAWGERHGELRAEKIVPHQEHLLHGHVDIGGGMAQRRHTASGGVDNFPSEYFPARQLLQRHRGANTVQQQQQLKRVQLLVILTMAPHLDFVTVTVKSVRGMPKEKAPSIHLRLFDGSLLLEERVPSRKNGDLSSRHGAPAPTTKTNARDGAAADETAATADGIQIGTSFLLRVPPSAPLRLPFWHIVLSLYAVSLDGEEEEQQPRQLLGSCQLGPSGSASSGHSQWRQMIKKLGVPIAAWHELVGRPAAAAQHHTAGADALDDDDCGGGGLPSPADEHRNNTVPRRRTTVSVPPLTVEMMRTLAAAARQQSPPRICMETKKHAASTASTAATASSSRQQIGTEMGTKNEC</sequence>